<accession>A0A8J9SXS1</accession>
<dbReference type="InterPro" id="IPR051599">
    <property type="entry name" value="Cell_Envelope_Assoc"/>
</dbReference>
<organism evidence="3">
    <name type="scientific">Phaeodactylum tricornutum</name>
    <name type="common">Diatom</name>
    <dbReference type="NCBI Taxonomy" id="2850"/>
    <lineage>
        <taxon>Eukaryota</taxon>
        <taxon>Sar</taxon>
        <taxon>Stramenopiles</taxon>
        <taxon>Ochrophyta</taxon>
        <taxon>Bacillariophyta</taxon>
        <taxon>Bacillariophyceae</taxon>
        <taxon>Bacillariophycidae</taxon>
        <taxon>Naviculales</taxon>
        <taxon>Phaeodactylaceae</taxon>
        <taxon>Phaeodactylum</taxon>
    </lineage>
</organism>
<sequence length="334" mass="37253">MARVNGRIRRGRPRVVEPMSSFRVIAFSTMSFLGIIAILVVFTLVRNFHGAPIKAESNFFSVADEIPDSVVSRLDVILVLGGGVPSSLDSPPVYVQRRCDDAAAVVSRHQLLPATFSKKSTKPVSSKSLPILCLSAGTAHLPQLLSANGLPIWESTSSAAYLEQKHNIQNVFVETTSYDTIGNAFYARTSHTDIVGWRKLLVVTNEFHMDRSKAIFEWIFGIDSEKRAGYELYFLSSLDGDLSEEALRARQNKEAKGLSSVRKYSTKYRTLSDVWSFLNNEHDLYKASKLVERGRSNASISLATVLEKESYGAHRNLHRNIFDRISSSIHRLVA</sequence>
<dbReference type="InterPro" id="IPR003848">
    <property type="entry name" value="DUF218"/>
</dbReference>
<protein>
    <recommendedName>
        <fullName evidence="2">DUF218 domain-containing protein</fullName>
    </recommendedName>
</protein>
<keyword evidence="1" id="KW-0812">Transmembrane</keyword>
<dbReference type="PANTHER" id="PTHR30336:SF20">
    <property type="entry name" value="DUF218 DOMAIN-CONTAINING PROTEIN"/>
    <property type="match status" value="1"/>
</dbReference>
<evidence type="ECO:0000256" key="1">
    <source>
        <dbReference type="SAM" id="Phobius"/>
    </source>
</evidence>
<feature type="transmembrane region" description="Helical" evidence="1">
    <location>
        <begin position="21"/>
        <end position="45"/>
    </location>
</feature>
<reference evidence="3" key="1">
    <citation type="submission" date="2022-02" db="EMBL/GenBank/DDBJ databases">
        <authorList>
            <person name="Giguere J D."/>
        </authorList>
    </citation>
    <scope>NUCLEOTIDE SEQUENCE</scope>
    <source>
        <strain evidence="3">CCAP 1055/1</strain>
    </source>
</reference>
<dbReference type="PANTHER" id="PTHR30336">
    <property type="entry name" value="INNER MEMBRANE PROTEIN, PROBABLE PERMEASE"/>
    <property type="match status" value="1"/>
</dbReference>
<dbReference type="CDD" id="cd06259">
    <property type="entry name" value="YdcF-like"/>
    <property type="match status" value="1"/>
</dbReference>
<dbReference type="AlphaFoldDB" id="A0A8J9SXS1"/>
<gene>
    <name evidence="3" type="ORF">PTTT1_LOCUS9418</name>
</gene>
<dbReference type="Gene3D" id="3.40.50.620">
    <property type="entry name" value="HUPs"/>
    <property type="match status" value="1"/>
</dbReference>
<keyword evidence="1" id="KW-0472">Membrane</keyword>
<name>A0A8J9SXS1_PHATR</name>
<proteinExistence type="predicted"/>
<dbReference type="InterPro" id="IPR014729">
    <property type="entry name" value="Rossmann-like_a/b/a_fold"/>
</dbReference>
<dbReference type="GO" id="GO:0005886">
    <property type="term" value="C:plasma membrane"/>
    <property type="evidence" value="ECO:0007669"/>
    <property type="project" value="TreeGrafter"/>
</dbReference>
<keyword evidence="1" id="KW-1133">Transmembrane helix</keyword>
<dbReference type="Pfam" id="PF02698">
    <property type="entry name" value="DUF218"/>
    <property type="match status" value="1"/>
</dbReference>
<dbReference type="EMBL" id="OU594952">
    <property type="protein sequence ID" value="CAG9279228.1"/>
    <property type="molecule type" value="Genomic_DNA"/>
</dbReference>
<evidence type="ECO:0000259" key="2">
    <source>
        <dbReference type="Pfam" id="PF02698"/>
    </source>
</evidence>
<dbReference type="OMA" id="VYVQRRC"/>
<feature type="domain" description="DUF218" evidence="2">
    <location>
        <begin position="75"/>
        <end position="219"/>
    </location>
</feature>
<evidence type="ECO:0000313" key="3">
    <source>
        <dbReference type="EMBL" id="CAG9279228.1"/>
    </source>
</evidence>
<dbReference type="Proteomes" id="UP000836788">
    <property type="component" value="Chromosome 11"/>
</dbReference>